<dbReference type="InterPro" id="IPR007047">
    <property type="entry name" value="Flp_Fap"/>
</dbReference>
<dbReference type="Pfam" id="PF04964">
    <property type="entry name" value="Flp_Fap"/>
    <property type="match status" value="1"/>
</dbReference>
<sequence>MNKLRKLFKSESGATAIEYGLIAAFVALAIFIGAQLAGNGLNKMFMVIGTKMSNAASTATN</sequence>
<evidence type="ECO:0000313" key="2">
    <source>
        <dbReference type="EMBL" id="MDY0870774.1"/>
    </source>
</evidence>
<feature type="transmembrane region" description="Helical" evidence="1">
    <location>
        <begin position="20"/>
        <end position="41"/>
    </location>
</feature>
<proteinExistence type="predicted"/>
<accession>A0ABU5DTX2</accession>
<protein>
    <submittedName>
        <fullName evidence="2">Flp family type IVb pilin</fullName>
    </submittedName>
</protein>
<evidence type="ECO:0000256" key="1">
    <source>
        <dbReference type="SAM" id="Phobius"/>
    </source>
</evidence>
<comment type="caution">
    <text evidence="2">The sequence shown here is derived from an EMBL/GenBank/DDBJ whole genome shotgun (WGS) entry which is preliminary data.</text>
</comment>
<dbReference type="RefSeq" id="WP_320499113.1">
    <property type="nucleotide sequence ID" value="NZ_JAXCLX010000001.1"/>
</dbReference>
<reference evidence="2 3" key="1">
    <citation type="journal article" date="2013" name="Antonie Van Leeuwenhoek">
        <title>Dongia rigui sp. nov., isolated from freshwater of a large wetland in Korea.</title>
        <authorList>
            <person name="Baik K.S."/>
            <person name="Hwang Y.M."/>
            <person name="Choi J.S."/>
            <person name="Kwon J."/>
            <person name="Seong C.N."/>
        </authorList>
    </citation>
    <scope>NUCLEOTIDE SEQUENCE [LARGE SCALE GENOMIC DNA]</scope>
    <source>
        <strain evidence="2 3">04SU4-P</strain>
    </source>
</reference>
<dbReference type="Proteomes" id="UP001271769">
    <property type="component" value="Unassembled WGS sequence"/>
</dbReference>
<organism evidence="2 3">
    <name type="scientific">Dongia rigui</name>
    <dbReference type="NCBI Taxonomy" id="940149"/>
    <lineage>
        <taxon>Bacteria</taxon>
        <taxon>Pseudomonadati</taxon>
        <taxon>Pseudomonadota</taxon>
        <taxon>Alphaproteobacteria</taxon>
        <taxon>Rhodospirillales</taxon>
        <taxon>Dongiaceae</taxon>
        <taxon>Dongia</taxon>
    </lineage>
</organism>
<name>A0ABU5DTX2_9PROT</name>
<evidence type="ECO:0000313" key="3">
    <source>
        <dbReference type="Proteomes" id="UP001271769"/>
    </source>
</evidence>
<keyword evidence="1" id="KW-1133">Transmembrane helix</keyword>
<dbReference type="EMBL" id="JAXCLX010000001">
    <property type="protein sequence ID" value="MDY0870774.1"/>
    <property type="molecule type" value="Genomic_DNA"/>
</dbReference>
<gene>
    <name evidence="2" type="ORF">SMD31_02530</name>
</gene>
<keyword evidence="1" id="KW-0812">Transmembrane</keyword>
<keyword evidence="1" id="KW-0472">Membrane</keyword>
<keyword evidence="3" id="KW-1185">Reference proteome</keyword>